<feature type="domain" description="Sulfatase N-terminal" evidence="4">
    <location>
        <begin position="23"/>
        <end position="304"/>
    </location>
</feature>
<name>A0A5B9MAD6_9BACT</name>
<evidence type="ECO:0000256" key="3">
    <source>
        <dbReference type="SAM" id="SignalP"/>
    </source>
</evidence>
<dbReference type="InterPro" id="IPR000917">
    <property type="entry name" value="Sulfatase_N"/>
</dbReference>
<dbReference type="InterPro" id="IPR050738">
    <property type="entry name" value="Sulfatase"/>
</dbReference>
<dbReference type="PANTHER" id="PTHR42693">
    <property type="entry name" value="ARYLSULFATASE FAMILY MEMBER"/>
    <property type="match status" value="1"/>
</dbReference>
<comment type="similarity">
    <text evidence="1">Belongs to the sulfatase family.</text>
</comment>
<feature type="signal peptide" evidence="3">
    <location>
        <begin position="1"/>
        <end position="19"/>
    </location>
</feature>
<dbReference type="GO" id="GO:0004065">
    <property type="term" value="F:arylsulfatase activity"/>
    <property type="evidence" value="ECO:0007669"/>
    <property type="project" value="UniProtKB-EC"/>
</dbReference>
<dbReference type="PANTHER" id="PTHR42693:SF53">
    <property type="entry name" value="ENDO-4-O-SULFATASE"/>
    <property type="match status" value="1"/>
</dbReference>
<keyword evidence="2 5" id="KW-0378">Hydrolase</keyword>
<evidence type="ECO:0000313" key="5">
    <source>
        <dbReference type="EMBL" id="QEF98088.1"/>
    </source>
</evidence>
<sequence precursor="true">MLRHFLIVSFLVGCAAVHADDRPNIVWIIPDDMSANFSCYGETAIETPHVDALAARGAKFTNAFVTAPVCSTCRSAFITGMYQTSIGAHHHRSGRGELKIHLPEGIELVPKLFQDAGYHTSITGWPPNGRLGKTDYNFQWDESVYDSNDWASRQEGQPFFAQIQTQGGKLRGKDAEGWERVSAAAEKTLGSRTPTSAVTLPPYYPDHPDIVRDWAAYLDSVRMTDVMVGEVLNRLEKEGVLANTLVLFMTDHGISHARGKQFLYDEGLHVPLVIAGPGIDSGTVRDDVVEHIDIAALSLAAAGIGVPDWMQARDILAEDYTPREAVFAARDRCDETVDHLRSVRTKDFKYIRNFLPKRPYLQPCAYKDAKAILIALRQVHAAGTLNVTQELLFRDVRPTEELYDLKNDPYEIHNLADDPAYATTLADLRRRLDVWMDQTGDQGRQRESDAMYDSDMKVYTDRLSLPRFDPQQLETVQKNIALMKQWAAEGK</sequence>
<dbReference type="SUPFAM" id="SSF53649">
    <property type="entry name" value="Alkaline phosphatase-like"/>
    <property type="match status" value="1"/>
</dbReference>
<organism evidence="5 6">
    <name type="scientific">Stieleria maiorica</name>
    <dbReference type="NCBI Taxonomy" id="2795974"/>
    <lineage>
        <taxon>Bacteria</taxon>
        <taxon>Pseudomonadati</taxon>
        <taxon>Planctomycetota</taxon>
        <taxon>Planctomycetia</taxon>
        <taxon>Pirellulales</taxon>
        <taxon>Pirellulaceae</taxon>
        <taxon>Stieleria</taxon>
    </lineage>
</organism>
<evidence type="ECO:0000259" key="4">
    <source>
        <dbReference type="Pfam" id="PF00884"/>
    </source>
</evidence>
<dbReference type="AlphaFoldDB" id="A0A5B9MAD6"/>
<dbReference type="Gene3D" id="3.40.720.10">
    <property type="entry name" value="Alkaline Phosphatase, subunit A"/>
    <property type="match status" value="1"/>
</dbReference>
<evidence type="ECO:0000256" key="1">
    <source>
        <dbReference type="ARBA" id="ARBA00008779"/>
    </source>
</evidence>
<dbReference type="EMBL" id="CP036264">
    <property type="protein sequence ID" value="QEF98088.1"/>
    <property type="molecule type" value="Genomic_DNA"/>
</dbReference>
<evidence type="ECO:0000313" key="6">
    <source>
        <dbReference type="Proteomes" id="UP000321353"/>
    </source>
</evidence>
<gene>
    <name evidence="5" type="ORF">Mal15_21350</name>
</gene>
<dbReference type="EC" id="3.1.6.1" evidence="5"/>
<dbReference type="RefSeq" id="WP_147867663.1">
    <property type="nucleotide sequence ID" value="NZ_CP036264.1"/>
</dbReference>
<dbReference type="InterPro" id="IPR017850">
    <property type="entry name" value="Alkaline_phosphatase_core_sf"/>
</dbReference>
<dbReference type="KEGG" id="smam:Mal15_21350"/>
<reference evidence="5 6" key="1">
    <citation type="submission" date="2019-02" db="EMBL/GenBank/DDBJ databases">
        <title>Planctomycetal bacteria perform biofilm scaping via a novel small molecule.</title>
        <authorList>
            <person name="Jeske O."/>
            <person name="Boedeker C."/>
            <person name="Wiegand S."/>
            <person name="Breitling P."/>
            <person name="Kallscheuer N."/>
            <person name="Jogler M."/>
            <person name="Rohde M."/>
            <person name="Petersen J."/>
            <person name="Medema M.H."/>
            <person name="Surup F."/>
            <person name="Jogler C."/>
        </authorList>
    </citation>
    <scope>NUCLEOTIDE SEQUENCE [LARGE SCALE GENOMIC DNA]</scope>
    <source>
        <strain evidence="5 6">Mal15</strain>
    </source>
</reference>
<dbReference type="Proteomes" id="UP000321353">
    <property type="component" value="Chromosome"/>
</dbReference>
<accession>A0A5B9MAD6</accession>
<dbReference type="Pfam" id="PF00884">
    <property type="entry name" value="Sulfatase"/>
    <property type="match status" value="1"/>
</dbReference>
<keyword evidence="6" id="KW-1185">Reference proteome</keyword>
<proteinExistence type="inferred from homology"/>
<protein>
    <submittedName>
        <fullName evidence="5">Arylsulfatase</fullName>
        <ecNumber evidence="5">3.1.6.1</ecNumber>
    </submittedName>
</protein>
<evidence type="ECO:0000256" key="2">
    <source>
        <dbReference type="ARBA" id="ARBA00022801"/>
    </source>
</evidence>
<feature type="chain" id="PRO_5023051084" evidence="3">
    <location>
        <begin position="20"/>
        <end position="491"/>
    </location>
</feature>
<keyword evidence="3" id="KW-0732">Signal</keyword>
<dbReference type="CDD" id="cd16027">
    <property type="entry name" value="SGSH"/>
    <property type="match status" value="1"/>
</dbReference>